<dbReference type="InterPro" id="IPR058922">
    <property type="entry name" value="WHD_DRP"/>
</dbReference>
<dbReference type="PANTHER" id="PTHR23155">
    <property type="entry name" value="DISEASE RESISTANCE PROTEIN RP"/>
    <property type="match status" value="1"/>
</dbReference>
<evidence type="ECO:0000313" key="10">
    <source>
        <dbReference type="Proteomes" id="UP000655225"/>
    </source>
</evidence>
<evidence type="ECO:0000256" key="3">
    <source>
        <dbReference type="ARBA" id="ARBA00022741"/>
    </source>
</evidence>
<keyword evidence="1" id="KW-0433">Leucine-rich repeat</keyword>
<sequence>MAEGAVEPVVGKLLSLLEREASLLGGVRHEFDNIKRQLYSMKAFLRDADRRSHNNEGVNEWVKQVRDVAYDVEDIIDEFTYHMDSQQKRGGFRGFLVATIHLPKHIWVKHQIATKLQKINTDIKTISESSKSYGFDRIEEGGDSHEDLRWVRNHGESSLFIEDDDLVGFERESELLLKWLKDEQPQRTVISVVGMGGSGKTTLVAKAYKSQIVKPHFNSYAWITVSQTYAIEELFRSMIRELLEPNKEMIPMDLSSVDYRKLVETLVNFLQPKRYVIVFDDVWDINLWDKVKVGLPNGTNGSRIILTTRNKDIASFSFGVGSHVHHLQPLGQIEAWALFCKRAFSSDPNRFCPTELEALARVLVGKCEGLPLAIVAIGGLMSTKDKTKLEWRKVYDTLNWELSNNIMLEAVKSILLLSYKDLPYYLKHCFLYCCIFPEDYIIEREKLIKLWMAEGFVKDRRGMTPKEVADTYFWELISRSMLLVAKRYGTRMIIECRMHDLMRELALSTSEKENFCTIYDGREARKEGKARRLSIHTSYKNIQLSTSLSQLRSLFVFVKDMTELPPGFRRLRVLDLEDVPIEKVPDEIVELFNLRYLNLRGTQVKELPKSLGRLRNLETLDIGETKVESLPSGIVKLQRLQNLITYRIGSLDELPTFDYHKGTRAPTNVWKLKNLKVLYAIEANGEIVKQVGNMTQLTAIGITKVSEGDERELCASISRLHLLNTLGIAVTDEEKCLRMDALSSPPPLLQSLSLAGKLEKVPPWFHSLQNLTRLRLHWSRLTEDPLSYIHALPNLVLLHLVNAYDGRKLWFQAGFLKLKSLCLAYFPQLNDILIEKGVMPSIQELYLYSCVELKTLPVGIEYLSNLQLLKLWSASKELEERLVIILTCYPLPTTKKKHCIIEREKLIGIWMAEGFVKYRRGMTPEEVADTYFWELISRSMLLVAKRDGTRMVIECRMHDLMRELALSTSEKGNFCTIYDGRGARKEGKARRLSIHTSYKNIQLTTSLSQLRSLFVFVKDMTELPPGFRRLRVLDLEDVPIEKVPDEVVELFNLRYLNLRGTQVKELPKSLGRLRNLETLDISETKVESLPSGIVKLQRLPNLITCCVGSLDELATFDFFKGKRAPTNVWKLKNLKVLNGIEANGEIVKQVGNMTQLTAIGITKVSEGDERELCASISRLRLLNYLGIVITDEEKCLRMDSLSSPPPFLQCLTLAGKLEKVPPWFHSLQNLTRLRLHWSRLPEDPLSYIHALPNLVLLYLVNAYDGRKLWFQAGFPKLKSLSLAYFPQLNDILIEKGVMPSIQELYLCSCVELKTLPVGIEYLSNLQLLKLWSASKELEERMQSGVDHPKVQHIPQILF</sequence>
<evidence type="ECO:0000259" key="8">
    <source>
        <dbReference type="Pfam" id="PF23598"/>
    </source>
</evidence>
<evidence type="ECO:0008006" key="11">
    <source>
        <dbReference type="Google" id="ProtNLM"/>
    </source>
</evidence>
<dbReference type="OrthoDB" id="598235at2759"/>
<dbReference type="PRINTS" id="PR00364">
    <property type="entry name" value="DISEASERSIST"/>
</dbReference>
<dbReference type="InterPro" id="IPR055414">
    <property type="entry name" value="LRR_R13L4/SHOC2-like"/>
</dbReference>
<gene>
    <name evidence="9" type="ORF">HHK36_020155</name>
</gene>
<evidence type="ECO:0000256" key="1">
    <source>
        <dbReference type="ARBA" id="ARBA00022614"/>
    </source>
</evidence>
<evidence type="ECO:0000256" key="4">
    <source>
        <dbReference type="ARBA" id="ARBA00022821"/>
    </source>
</evidence>
<dbReference type="GO" id="GO:0043531">
    <property type="term" value="F:ADP binding"/>
    <property type="evidence" value="ECO:0007669"/>
    <property type="project" value="InterPro"/>
</dbReference>
<dbReference type="Gene3D" id="1.20.5.4130">
    <property type="match status" value="1"/>
</dbReference>
<feature type="domain" description="NB-ARC" evidence="5">
    <location>
        <begin position="173"/>
        <end position="346"/>
    </location>
</feature>
<keyword evidence="3" id="KW-0547">Nucleotide-binding</keyword>
<dbReference type="Gene3D" id="1.10.10.10">
    <property type="entry name" value="Winged helix-like DNA-binding domain superfamily/Winged helix DNA-binding domain"/>
    <property type="match status" value="1"/>
</dbReference>
<dbReference type="InterPro" id="IPR002182">
    <property type="entry name" value="NB-ARC"/>
</dbReference>
<evidence type="ECO:0000259" key="5">
    <source>
        <dbReference type="Pfam" id="PF00931"/>
    </source>
</evidence>
<dbReference type="InterPro" id="IPR044974">
    <property type="entry name" value="Disease_R_plants"/>
</dbReference>
<dbReference type="SMART" id="SM00369">
    <property type="entry name" value="LRR_TYP"/>
    <property type="match status" value="4"/>
</dbReference>
<evidence type="ECO:0000256" key="2">
    <source>
        <dbReference type="ARBA" id="ARBA00022737"/>
    </source>
</evidence>
<dbReference type="Pfam" id="PF23598">
    <property type="entry name" value="LRR_14"/>
    <property type="match status" value="2"/>
</dbReference>
<evidence type="ECO:0000259" key="6">
    <source>
        <dbReference type="Pfam" id="PF18052"/>
    </source>
</evidence>
<proteinExistence type="predicted"/>
<feature type="domain" description="Disease resistance protein winged helix" evidence="7">
    <location>
        <begin position="435"/>
        <end position="506"/>
    </location>
</feature>
<dbReference type="OMA" id="VVECEPR"/>
<dbReference type="GO" id="GO:0098542">
    <property type="term" value="P:defense response to other organism"/>
    <property type="evidence" value="ECO:0007669"/>
    <property type="project" value="TreeGrafter"/>
</dbReference>
<dbReference type="Gene3D" id="3.80.10.10">
    <property type="entry name" value="Ribonuclease Inhibitor"/>
    <property type="match status" value="3"/>
</dbReference>
<dbReference type="SUPFAM" id="SSF52058">
    <property type="entry name" value="L domain-like"/>
    <property type="match status" value="2"/>
</dbReference>
<keyword evidence="4" id="KW-0611">Plant defense</keyword>
<feature type="domain" description="Disease resistance R13L4/SHOC-2-like LRR" evidence="8">
    <location>
        <begin position="1009"/>
        <end position="1337"/>
    </location>
</feature>
<dbReference type="FunFam" id="3.40.50.300:FF:001091">
    <property type="entry name" value="Probable disease resistance protein At1g61300"/>
    <property type="match status" value="1"/>
</dbReference>
<organism evidence="9 10">
    <name type="scientific">Tetracentron sinense</name>
    <name type="common">Spur-leaf</name>
    <dbReference type="NCBI Taxonomy" id="13715"/>
    <lineage>
        <taxon>Eukaryota</taxon>
        <taxon>Viridiplantae</taxon>
        <taxon>Streptophyta</taxon>
        <taxon>Embryophyta</taxon>
        <taxon>Tracheophyta</taxon>
        <taxon>Spermatophyta</taxon>
        <taxon>Magnoliopsida</taxon>
        <taxon>Trochodendrales</taxon>
        <taxon>Trochodendraceae</taxon>
        <taxon>Tetracentron</taxon>
    </lineage>
</organism>
<evidence type="ECO:0000259" key="7">
    <source>
        <dbReference type="Pfam" id="PF23559"/>
    </source>
</evidence>
<dbReference type="SUPFAM" id="SSF52540">
    <property type="entry name" value="P-loop containing nucleoside triphosphate hydrolases"/>
    <property type="match status" value="1"/>
</dbReference>
<comment type="caution">
    <text evidence="9">The sequence shown here is derived from an EMBL/GenBank/DDBJ whole genome shotgun (WGS) entry which is preliminary data.</text>
</comment>
<accession>A0A834YWV4</accession>
<feature type="domain" description="Disease resistance R13L4/SHOC-2-like LRR" evidence="8">
    <location>
        <begin position="550"/>
        <end position="877"/>
    </location>
</feature>
<dbReference type="Gene3D" id="3.40.50.300">
    <property type="entry name" value="P-loop containing nucleotide triphosphate hydrolases"/>
    <property type="match status" value="1"/>
</dbReference>
<protein>
    <recommendedName>
        <fullName evidence="11">Disease resistance protein RPM1-like</fullName>
    </recommendedName>
</protein>
<dbReference type="InterPro" id="IPR042197">
    <property type="entry name" value="Apaf_helical"/>
</dbReference>
<feature type="domain" description="Disease resistance N-terminal" evidence="6">
    <location>
        <begin position="5"/>
        <end position="92"/>
    </location>
</feature>
<dbReference type="FunFam" id="1.10.10.10:FF:000322">
    <property type="entry name" value="Probable disease resistance protein At1g63360"/>
    <property type="match status" value="1"/>
</dbReference>
<feature type="domain" description="Disease resistance protein winged helix" evidence="7">
    <location>
        <begin position="897"/>
        <end position="965"/>
    </location>
</feature>
<dbReference type="InterPro" id="IPR003591">
    <property type="entry name" value="Leu-rich_rpt_typical-subtyp"/>
</dbReference>
<dbReference type="InterPro" id="IPR041118">
    <property type="entry name" value="Rx_N"/>
</dbReference>
<dbReference type="InterPro" id="IPR038005">
    <property type="entry name" value="RX-like_CC"/>
</dbReference>
<evidence type="ECO:0000313" key="9">
    <source>
        <dbReference type="EMBL" id="KAF8393953.1"/>
    </source>
</evidence>
<dbReference type="Pfam" id="PF18052">
    <property type="entry name" value="Rx_N"/>
    <property type="match status" value="1"/>
</dbReference>
<dbReference type="PANTHER" id="PTHR23155:SF1205">
    <property type="entry name" value="DISEASE RESISTANCE PROTEIN RPM1"/>
    <property type="match status" value="1"/>
</dbReference>
<keyword evidence="10" id="KW-1185">Reference proteome</keyword>
<dbReference type="Pfam" id="PF00931">
    <property type="entry name" value="NB-ARC"/>
    <property type="match status" value="1"/>
</dbReference>
<keyword evidence="2" id="KW-0677">Repeat</keyword>
<dbReference type="InterPro" id="IPR036388">
    <property type="entry name" value="WH-like_DNA-bd_sf"/>
</dbReference>
<dbReference type="InterPro" id="IPR027417">
    <property type="entry name" value="P-loop_NTPase"/>
</dbReference>
<reference evidence="9 10" key="1">
    <citation type="submission" date="2020-04" db="EMBL/GenBank/DDBJ databases">
        <title>Plant Genome Project.</title>
        <authorList>
            <person name="Zhang R.-G."/>
        </authorList>
    </citation>
    <scope>NUCLEOTIDE SEQUENCE [LARGE SCALE GENOMIC DNA]</scope>
    <source>
        <strain evidence="9">YNK0</strain>
        <tissue evidence="9">Leaf</tissue>
    </source>
</reference>
<dbReference type="Proteomes" id="UP000655225">
    <property type="component" value="Unassembled WGS sequence"/>
</dbReference>
<dbReference type="EMBL" id="JABCRI010000014">
    <property type="protein sequence ID" value="KAF8393953.1"/>
    <property type="molecule type" value="Genomic_DNA"/>
</dbReference>
<dbReference type="Pfam" id="PF23559">
    <property type="entry name" value="WHD_DRP"/>
    <property type="match status" value="2"/>
</dbReference>
<dbReference type="InterPro" id="IPR032675">
    <property type="entry name" value="LRR_dom_sf"/>
</dbReference>
<dbReference type="CDD" id="cd14798">
    <property type="entry name" value="RX-CC_like"/>
    <property type="match status" value="1"/>
</dbReference>
<dbReference type="Gene3D" id="1.10.8.430">
    <property type="entry name" value="Helical domain of apoptotic protease-activating factors"/>
    <property type="match status" value="1"/>
</dbReference>
<name>A0A834YWV4_TETSI</name>